<evidence type="ECO:0000256" key="6">
    <source>
        <dbReference type="SAM" id="MobiDB-lite"/>
    </source>
</evidence>
<protein>
    <submittedName>
        <fullName evidence="8">General secretion pathway protein G</fullName>
    </submittedName>
</protein>
<evidence type="ECO:0000313" key="8">
    <source>
        <dbReference type="EMBL" id="KKW14891.1"/>
    </source>
</evidence>
<evidence type="ECO:0000313" key="9">
    <source>
        <dbReference type="Proteomes" id="UP000034224"/>
    </source>
</evidence>
<dbReference type="InterPro" id="IPR012902">
    <property type="entry name" value="N_methyl_site"/>
</dbReference>
<name>A0A0G1W7Z1_9BACT</name>
<dbReference type="GO" id="GO:0016020">
    <property type="term" value="C:membrane"/>
    <property type="evidence" value="ECO:0007669"/>
    <property type="project" value="UniProtKB-SubCell"/>
</dbReference>
<dbReference type="NCBIfam" id="TIGR02532">
    <property type="entry name" value="IV_pilin_GFxxxE"/>
    <property type="match status" value="1"/>
</dbReference>
<feature type="compositionally biased region" description="Basic and acidic residues" evidence="6">
    <location>
        <begin position="120"/>
        <end position="130"/>
    </location>
</feature>
<keyword evidence="2" id="KW-0488">Methylation</keyword>
<dbReference type="PANTHER" id="PTHR30093:SF44">
    <property type="entry name" value="TYPE II SECRETION SYSTEM CORE PROTEIN G"/>
    <property type="match status" value="1"/>
</dbReference>
<dbReference type="Gene3D" id="3.30.700.10">
    <property type="entry name" value="Glycoprotein, Type 4 Pilin"/>
    <property type="match status" value="1"/>
</dbReference>
<dbReference type="PANTHER" id="PTHR30093">
    <property type="entry name" value="GENERAL SECRETION PATHWAY PROTEIN G"/>
    <property type="match status" value="1"/>
</dbReference>
<gene>
    <name evidence="8" type="ORF">UY55_C0003G0108</name>
</gene>
<dbReference type="InterPro" id="IPR045584">
    <property type="entry name" value="Pilin-like"/>
</dbReference>
<feature type="region of interest" description="Disordered" evidence="6">
    <location>
        <begin position="117"/>
        <end position="139"/>
    </location>
</feature>
<proteinExistence type="predicted"/>
<feature type="region of interest" description="Disordered" evidence="6">
    <location>
        <begin position="189"/>
        <end position="208"/>
    </location>
</feature>
<evidence type="ECO:0000256" key="7">
    <source>
        <dbReference type="SAM" id="Phobius"/>
    </source>
</evidence>
<organism evidence="8 9">
    <name type="scientific">Candidatus Jorgensenbacteria bacterium GW2011_GWB1_50_10</name>
    <dbReference type="NCBI Taxonomy" id="1618665"/>
    <lineage>
        <taxon>Bacteria</taxon>
        <taxon>Candidatus Joergenseniibacteriota</taxon>
    </lineage>
</organism>
<keyword evidence="3 7" id="KW-0812">Transmembrane</keyword>
<accession>A0A0G1W7Z1</accession>
<evidence type="ECO:0000256" key="3">
    <source>
        <dbReference type="ARBA" id="ARBA00022692"/>
    </source>
</evidence>
<comment type="subcellular location">
    <subcellularLocation>
        <location evidence="1">Membrane</location>
        <topology evidence="1">Single-pass membrane protein</topology>
    </subcellularLocation>
</comment>
<dbReference type="AlphaFoldDB" id="A0A0G1W7Z1"/>
<dbReference type="STRING" id="1618665.UY55_C0003G0108"/>
<dbReference type="SUPFAM" id="SSF54523">
    <property type="entry name" value="Pili subunits"/>
    <property type="match status" value="1"/>
</dbReference>
<evidence type="ECO:0000256" key="2">
    <source>
        <dbReference type="ARBA" id="ARBA00022481"/>
    </source>
</evidence>
<reference evidence="8 9" key="1">
    <citation type="journal article" date="2015" name="Nature">
        <title>rRNA introns, odd ribosomes, and small enigmatic genomes across a large radiation of phyla.</title>
        <authorList>
            <person name="Brown C.T."/>
            <person name="Hug L.A."/>
            <person name="Thomas B.C."/>
            <person name="Sharon I."/>
            <person name="Castelle C.J."/>
            <person name="Singh A."/>
            <person name="Wilkins M.J."/>
            <person name="Williams K.H."/>
            <person name="Banfield J.F."/>
        </authorList>
    </citation>
    <scope>NUCLEOTIDE SEQUENCE [LARGE SCALE GENOMIC DNA]</scope>
</reference>
<sequence>MSSYYFFLTKNNSLIYHRIMKPATAPPQQKTQGFTLVELLIVIAVLGVLATIVLLAVNPAGQLARARDAGRKTALKSIANALEAYVAVNGSYPSTNMNWSWESGIYEGPNGWIPNLAPGDIKRLPSDPRKGTPGSKQPNCATGSYGYGYRSDGKDYKIYAHCTPENYSKDDRKFIDPWRDADATYGGDGRCGDPVAEGENGGVGDGMPWSWAIWSSDTSKCW</sequence>
<keyword evidence="4 7" id="KW-1133">Transmembrane helix</keyword>
<dbReference type="Pfam" id="PF07963">
    <property type="entry name" value="N_methyl"/>
    <property type="match status" value="1"/>
</dbReference>
<evidence type="ECO:0000256" key="4">
    <source>
        <dbReference type="ARBA" id="ARBA00022989"/>
    </source>
</evidence>
<dbReference type="PROSITE" id="PS00409">
    <property type="entry name" value="PROKAR_NTER_METHYL"/>
    <property type="match status" value="1"/>
</dbReference>
<dbReference type="EMBL" id="LCQK01000003">
    <property type="protein sequence ID" value="KKW14891.1"/>
    <property type="molecule type" value="Genomic_DNA"/>
</dbReference>
<evidence type="ECO:0000256" key="5">
    <source>
        <dbReference type="ARBA" id="ARBA00023136"/>
    </source>
</evidence>
<evidence type="ECO:0000256" key="1">
    <source>
        <dbReference type="ARBA" id="ARBA00004167"/>
    </source>
</evidence>
<dbReference type="Proteomes" id="UP000034224">
    <property type="component" value="Unassembled WGS sequence"/>
</dbReference>
<comment type="caution">
    <text evidence="8">The sequence shown here is derived from an EMBL/GenBank/DDBJ whole genome shotgun (WGS) entry which is preliminary data.</text>
</comment>
<feature type="transmembrane region" description="Helical" evidence="7">
    <location>
        <begin position="36"/>
        <end position="57"/>
    </location>
</feature>
<keyword evidence="5 7" id="KW-0472">Membrane</keyword>